<keyword evidence="1" id="KW-0812">Transmembrane</keyword>
<organism evidence="2 3">
    <name type="scientific">Pricia mediterranea</name>
    <dbReference type="NCBI Taxonomy" id="3076079"/>
    <lineage>
        <taxon>Bacteria</taxon>
        <taxon>Pseudomonadati</taxon>
        <taxon>Bacteroidota</taxon>
        <taxon>Flavobacteriia</taxon>
        <taxon>Flavobacteriales</taxon>
        <taxon>Flavobacteriaceae</taxon>
        <taxon>Pricia</taxon>
    </lineage>
</organism>
<reference evidence="2 3" key="1">
    <citation type="submission" date="2023-09" db="EMBL/GenBank/DDBJ databases">
        <title>Novel taxa isolated from Blanes Bay.</title>
        <authorList>
            <person name="Rey-Velasco X."/>
            <person name="Lucena T."/>
        </authorList>
    </citation>
    <scope>NUCLEOTIDE SEQUENCE [LARGE SCALE GENOMIC DNA]</scope>
    <source>
        <strain evidence="2 3">S334</strain>
    </source>
</reference>
<dbReference type="Proteomes" id="UP001250656">
    <property type="component" value="Unassembled WGS sequence"/>
</dbReference>
<feature type="transmembrane region" description="Helical" evidence="1">
    <location>
        <begin position="12"/>
        <end position="29"/>
    </location>
</feature>
<feature type="transmembrane region" description="Helical" evidence="1">
    <location>
        <begin position="574"/>
        <end position="591"/>
    </location>
</feature>
<name>A0ABU3L122_9FLAO</name>
<accession>A0ABU3L122</accession>
<comment type="caution">
    <text evidence="2">The sequence shown here is derived from an EMBL/GenBank/DDBJ whole genome shotgun (WGS) entry which is preliminary data.</text>
</comment>
<keyword evidence="3" id="KW-1185">Reference proteome</keyword>
<evidence type="ECO:0000313" key="3">
    <source>
        <dbReference type="Proteomes" id="UP001250656"/>
    </source>
</evidence>
<feature type="transmembrane region" description="Helical" evidence="1">
    <location>
        <begin position="41"/>
        <end position="59"/>
    </location>
</feature>
<dbReference type="EMBL" id="JAVTTP010000001">
    <property type="protein sequence ID" value="MDT7827396.1"/>
    <property type="molecule type" value="Genomic_DNA"/>
</dbReference>
<evidence type="ECO:0000313" key="2">
    <source>
        <dbReference type="EMBL" id="MDT7827396.1"/>
    </source>
</evidence>
<protein>
    <submittedName>
        <fullName evidence="2">Uncharacterized protein</fullName>
    </submittedName>
</protein>
<gene>
    <name evidence="2" type="ORF">RQM65_01805</name>
</gene>
<keyword evidence="1" id="KW-1133">Transmembrane helix</keyword>
<evidence type="ECO:0000256" key="1">
    <source>
        <dbReference type="SAM" id="Phobius"/>
    </source>
</evidence>
<keyword evidence="1" id="KW-0472">Membrane</keyword>
<proteinExistence type="predicted"/>
<sequence>MIENLQFLHQVWLWPILLGGSILWLVFLWKEYLKKPSIRFFANGLVALIGIIALMLMALRPAILHPIKTKAGALLTDAYSEQQLDSLRNSYDNLRVIPYRMNRDIRSALDSTAPLFVLGDGVRPFDFWQFDGVSATYLQSETPEGIIGLNYKRKVAVGEDLSVRGRFNAPKKGHRLVLATSGGTGLDSVLLDSSLPDSTVQSDIIVARRDFLLSTEMKAEGNSTYSLIEKDSTGKIIQSEPLPVTVTQKKPLKVLLVNSFPTFESKYLKNYLARMGHELTVRSRLTKGKYKFEYFNTGKNPIYALSRTRLEAFDVLIIDSQSYLNLSGTSENALKEAILKDGLGIFIQPNDGFLSASKSKSGFDFVRGRNRTARLERWPELKMDTYPFRFSGGAELEGIYRNEREILVAYRRLEMGRIGTTLIQNTYSWILDGHPRRYQEFWSEIIEKISKREDISTRWSSSKGFAILDMPYDFELRSVFERPEIVGDNGGEIPIRQHPDMPELWTGTVYPRTTGWNGLRIRNDSTAIHRFFVMDSLDYGALTRHGMQRFNTRFFDGATSNPIKSMKPRPVPAIWFYMVFLTAIGWLWLWPKLLRQG</sequence>
<dbReference type="RefSeq" id="WP_314012291.1">
    <property type="nucleotide sequence ID" value="NZ_JAVTTP010000001.1"/>
</dbReference>